<dbReference type="InterPro" id="IPR050979">
    <property type="entry name" value="LD-transpeptidase"/>
</dbReference>
<dbReference type="GO" id="GO:0071555">
    <property type="term" value="P:cell wall organization"/>
    <property type="evidence" value="ECO:0007669"/>
    <property type="project" value="UniProtKB-UniRule"/>
</dbReference>
<dbReference type="PANTHER" id="PTHR30582:SF4">
    <property type="entry name" value="L,D-TRANSPEPTIDASE YQJB-RELATED"/>
    <property type="match status" value="1"/>
</dbReference>
<dbReference type="GO" id="GO:0016740">
    <property type="term" value="F:transferase activity"/>
    <property type="evidence" value="ECO:0007669"/>
    <property type="project" value="UniProtKB-KW"/>
</dbReference>
<feature type="active site" description="Proton donor/acceptor" evidence="9">
    <location>
        <position position="111"/>
    </location>
</feature>
<evidence type="ECO:0000259" key="11">
    <source>
        <dbReference type="PROSITE" id="PS52029"/>
    </source>
</evidence>
<dbReference type="SUPFAM" id="SSF141523">
    <property type="entry name" value="L,D-transpeptidase catalytic domain-like"/>
    <property type="match status" value="1"/>
</dbReference>
<dbReference type="CDD" id="cd16913">
    <property type="entry name" value="YkuD_like"/>
    <property type="match status" value="1"/>
</dbReference>
<dbReference type="GO" id="GO:0005576">
    <property type="term" value="C:extracellular region"/>
    <property type="evidence" value="ECO:0007669"/>
    <property type="project" value="TreeGrafter"/>
</dbReference>
<evidence type="ECO:0000256" key="1">
    <source>
        <dbReference type="ARBA" id="ARBA00004752"/>
    </source>
</evidence>
<dbReference type="InterPro" id="IPR011123">
    <property type="entry name" value="Y_Y_Y"/>
</dbReference>
<dbReference type="Proteomes" id="UP000180057">
    <property type="component" value="Unassembled WGS sequence"/>
</dbReference>
<feature type="active site" description="Nucleophile" evidence="9">
    <location>
        <position position="127"/>
    </location>
</feature>
<dbReference type="GO" id="GO:0071972">
    <property type="term" value="F:peptidoglycan L,D-transpeptidase activity"/>
    <property type="evidence" value="ECO:0007669"/>
    <property type="project" value="TreeGrafter"/>
</dbReference>
<comment type="pathway">
    <text evidence="8">Glycan biosynthesis.</text>
</comment>
<dbReference type="SUPFAM" id="SSF49299">
    <property type="entry name" value="PKD domain"/>
    <property type="match status" value="1"/>
</dbReference>
<dbReference type="PROSITE" id="PS52029">
    <property type="entry name" value="LD_TPASE"/>
    <property type="match status" value="1"/>
</dbReference>
<dbReference type="Pfam" id="PF07495">
    <property type="entry name" value="Y_Y_Y"/>
    <property type="match status" value="5"/>
</dbReference>
<dbReference type="InterPro" id="IPR005490">
    <property type="entry name" value="LD_TPept_cat_dom"/>
</dbReference>
<sequence length="637" mass="72639">MKKLSCFILLIFFLLVGGSHTLANSNQMIIINKNTNQLAYYNQGKLEKTFKVATGRQNSYTPEGKFKIVNKIKNRPYYKQNIPGGHPSNPLGDRWLGINARGTYGTTYAIHGNNNPKSIGTYASAGCIRMYNDEIRWLFDRVAVNTPVIITTSKQSLHQIALANGYAFESKVNKLSVSKSSPQPTNASVSVSASVSSGSNTLYKFMVHDGKKWSTIRDFSSTNKVNWQPKSAGNYKLKVQVKNKNSKRKFEDERVLNYTVYQPAKANSLAVNKVSPQPSNTTINLTAQSNNNTNNQFKFSFFDGKKWVDIQKYSSNNKATWKPTKAGNYQVRVQVKNKHSKKSFDSERIINYTVFNEAKINTLSFNHATPQPINKDITITAQSNDNSNNRFRFLVFDGQKWVTIQDFSTKRTVSWKPAKAGAYQIKVQGKHRNSKKAFDHEKVMTYNVFHEATLSDISLNPVSPQPTDTNITITAQSNDNSNNHFKFLIFDGQKWVTIQDFSSKRSTSWKPLNAGDYQIKVQVKHKHSKKNFDHEQIISYTVYDPAKIVAFNMDRESPQFINNEIHFTVNSHDPSNHLYRFSIFDGSSWDVVQDYSPNNNYRWVPISEGTYTIKSEVKHKNSTHPFDDSEEIIFTIE</sequence>
<dbReference type="RefSeq" id="WP_071388429.1">
    <property type="nucleotide sequence ID" value="NZ_MLQS01000001.1"/>
</dbReference>
<comment type="pathway">
    <text evidence="1 9">Cell wall biogenesis; peptidoglycan biosynthesis.</text>
</comment>
<evidence type="ECO:0000256" key="2">
    <source>
        <dbReference type="ARBA" id="ARBA00005992"/>
    </source>
</evidence>
<keyword evidence="10" id="KW-0732">Signal</keyword>
<gene>
    <name evidence="12" type="ORF">BKP45_03900</name>
</gene>
<dbReference type="GO" id="GO:0008360">
    <property type="term" value="P:regulation of cell shape"/>
    <property type="evidence" value="ECO:0007669"/>
    <property type="project" value="UniProtKB-UniRule"/>
</dbReference>
<protein>
    <recommendedName>
        <fullName evidence="11">L,D-TPase catalytic domain-containing protein</fullName>
    </recommendedName>
</protein>
<keyword evidence="3" id="KW-0808">Transferase</keyword>
<evidence type="ECO:0000313" key="12">
    <source>
        <dbReference type="EMBL" id="OIJ21848.1"/>
    </source>
</evidence>
<dbReference type="OrthoDB" id="9787225at2"/>
<proteinExistence type="inferred from homology"/>
<name>A0A1S2MAS7_9BACI</name>
<reference evidence="12 13" key="1">
    <citation type="submission" date="2016-10" db="EMBL/GenBank/DDBJ databases">
        <title>Draft genome sequences of four alkaliphilic bacteria belonging to the Anaerobacillus genus.</title>
        <authorList>
            <person name="Bassil N.M."/>
            <person name="Lloyd J.R."/>
        </authorList>
    </citation>
    <scope>NUCLEOTIDE SEQUENCE [LARGE SCALE GENOMIC DNA]</scope>
    <source>
        <strain evidence="12 13">DSM 22531</strain>
    </source>
</reference>
<evidence type="ECO:0000256" key="4">
    <source>
        <dbReference type="ARBA" id="ARBA00022801"/>
    </source>
</evidence>
<dbReference type="UniPathway" id="UPA00219"/>
<keyword evidence="7 9" id="KW-0961">Cell wall biogenesis/degradation</keyword>
<comment type="similarity">
    <text evidence="2">Belongs to the YkuD family.</text>
</comment>
<comment type="caution">
    <text evidence="12">The sequence shown here is derived from an EMBL/GenBank/DDBJ whole genome shotgun (WGS) entry which is preliminary data.</text>
</comment>
<keyword evidence="13" id="KW-1185">Reference proteome</keyword>
<dbReference type="Pfam" id="PF03734">
    <property type="entry name" value="YkuD"/>
    <property type="match status" value="1"/>
</dbReference>
<dbReference type="InterPro" id="IPR038063">
    <property type="entry name" value="Transpep_catalytic_dom"/>
</dbReference>
<feature type="chain" id="PRO_5010363006" description="L,D-TPase catalytic domain-containing protein" evidence="10">
    <location>
        <begin position="24"/>
        <end position="637"/>
    </location>
</feature>
<dbReference type="FunFam" id="2.40.440.10:FF:000003">
    <property type="entry name" value="L,D-transpeptidase YciB"/>
    <property type="match status" value="1"/>
</dbReference>
<accession>A0A1S2MAS7</accession>
<dbReference type="SMART" id="SM00089">
    <property type="entry name" value="PKD"/>
    <property type="match status" value="2"/>
</dbReference>
<dbReference type="GO" id="GO:0018104">
    <property type="term" value="P:peptidoglycan-protein cross-linking"/>
    <property type="evidence" value="ECO:0007669"/>
    <property type="project" value="TreeGrafter"/>
</dbReference>
<dbReference type="AlphaFoldDB" id="A0A1S2MAS7"/>
<dbReference type="Gene3D" id="2.40.440.10">
    <property type="entry name" value="L,D-transpeptidase catalytic domain-like"/>
    <property type="match status" value="1"/>
</dbReference>
<evidence type="ECO:0000256" key="9">
    <source>
        <dbReference type="PROSITE-ProRule" id="PRU01373"/>
    </source>
</evidence>
<evidence type="ECO:0000256" key="10">
    <source>
        <dbReference type="SAM" id="SignalP"/>
    </source>
</evidence>
<keyword evidence="5 9" id="KW-0133">Cell shape</keyword>
<dbReference type="PANTHER" id="PTHR30582">
    <property type="entry name" value="L,D-TRANSPEPTIDASE"/>
    <property type="match status" value="1"/>
</dbReference>
<dbReference type="InterPro" id="IPR035986">
    <property type="entry name" value="PKD_dom_sf"/>
</dbReference>
<evidence type="ECO:0000256" key="8">
    <source>
        <dbReference type="ARBA" id="ARBA00060592"/>
    </source>
</evidence>
<feature type="signal peptide" evidence="10">
    <location>
        <begin position="1"/>
        <end position="23"/>
    </location>
</feature>
<evidence type="ECO:0000256" key="3">
    <source>
        <dbReference type="ARBA" id="ARBA00022679"/>
    </source>
</evidence>
<dbReference type="STRING" id="472963.BKP45_03900"/>
<feature type="domain" description="L,D-TPase catalytic" evidence="11">
    <location>
        <begin position="27"/>
        <end position="151"/>
    </location>
</feature>
<evidence type="ECO:0000256" key="6">
    <source>
        <dbReference type="ARBA" id="ARBA00022984"/>
    </source>
</evidence>
<evidence type="ECO:0000256" key="7">
    <source>
        <dbReference type="ARBA" id="ARBA00023316"/>
    </source>
</evidence>
<keyword evidence="6 9" id="KW-0573">Peptidoglycan synthesis</keyword>
<dbReference type="EMBL" id="MLQS01000001">
    <property type="protein sequence ID" value="OIJ21848.1"/>
    <property type="molecule type" value="Genomic_DNA"/>
</dbReference>
<evidence type="ECO:0000313" key="13">
    <source>
        <dbReference type="Proteomes" id="UP000180057"/>
    </source>
</evidence>
<organism evidence="12 13">
    <name type="scientific">Anaerobacillus alkalidiazotrophicus</name>
    <dbReference type="NCBI Taxonomy" id="472963"/>
    <lineage>
        <taxon>Bacteria</taxon>
        <taxon>Bacillati</taxon>
        <taxon>Bacillota</taxon>
        <taxon>Bacilli</taxon>
        <taxon>Bacillales</taxon>
        <taxon>Bacillaceae</taxon>
        <taxon>Anaerobacillus</taxon>
    </lineage>
</organism>
<dbReference type="InterPro" id="IPR022409">
    <property type="entry name" value="PKD/Chitinase_dom"/>
</dbReference>
<evidence type="ECO:0000256" key="5">
    <source>
        <dbReference type="ARBA" id="ARBA00022960"/>
    </source>
</evidence>
<keyword evidence="4" id="KW-0378">Hydrolase</keyword>